<proteinExistence type="predicted"/>
<protein>
    <submittedName>
        <fullName evidence="2">Uncharacterized protein</fullName>
    </submittedName>
</protein>
<feature type="coiled-coil region" evidence="1">
    <location>
        <begin position="61"/>
        <end position="88"/>
    </location>
</feature>
<evidence type="ECO:0000313" key="2">
    <source>
        <dbReference type="EMBL" id="MCQ8192261.1"/>
    </source>
</evidence>
<gene>
    <name evidence="2" type="ORF">NP777_29095</name>
</gene>
<accession>A0ABT1V4N8</accession>
<dbReference type="Proteomes" id="UP001204746">
    <property type="component" value="Unassembled WGS sequence"/>
</dbReference>
<evidence type="ECO:0000313" key="3">
    <source>
        <dbReference type="Proteomes" id="UP001204746"/>
    </source>
</evidence>
<name>A0ABT1V4N8_9ACTN</name>
<dbReference type="EMBL" id="JANIAA010000023">
    <property type="protein sequence ID" value="MCQ8192261.1"/>
    <property type="molecule type" value="Genomic_DNA"/>
</dbReference>
<keyword evidence="1" id="KW-0175">Coiled coil</keyword>
<organism evidence="2 3">
    <name type="scientific">Streptomyces rugosispiralis</name>
    <dbReference type="NCBI Taxonomy" id="2967341"/>
    <lineage>
        <taxon>Bacteria</taxon>
        <taxon>Bacillati</taxon>
        <taxon>Actinomycetota</taxon>
        <taxon>Actinomycetes</taxon>
        <taxon>Kitasatosporales</taxon>
        <taxon>Streptomycetaceae</taxon>
        <taxon>Streptomyces</taxon>
    </lineage>
</organism>
<sequence>MSPTPFTANTLDLSAVSGIDDPMITQLRERGRTTTLDLSAGYAQYVPQRPGGYLPLSMHDINEERRARKEASKRKSVIERQTEDIEAKRQALGWGPFADLYIDDYIDDDTSAYKKKRITRLNGGVDWVVLRKDFQ</sequence>
<keyword evidence="3" id="KW-1185">Reference proteome</keyword>
<dbReference type="RefSeq" id="WP_256653124.1">
    <property type="nucleotide sequence ID" value="NZ_JANIAA010000023.1"/>
</dbReference>
<comment type="caution">
    <text evidence="2">The sequence shown here is derived from an EMBL/GenBank/DDBJ whole genome shotgun (WGS) entry which is preliminary data.</text>
</comment>
<evidence type="ECO:0000256" key="1">
    <source>
        <dbReference type="SAM" id="Coils"/>
    </source>
</evidence>
<reference evidence="2 3" key="1">
    <citation type="submission" date="2022-07" db="EMBL/GenBank/DDBJ databases">
        <authorList>
            <person name="Phongsopitanun W."/>
            <person name="Tanasupawat S."/>
        </authorList>
    </citation>
    <scope>NUCLEOTIDE SEQUENCE [LARGE SCALE GENOMIC DNA]</scope>
    <source>
        <strain evidence="2 3">RCU-064</strain>
    </source>
</reference>